<name>A0A521B6S1_9FLAO</name>
<keyword evidence="1" id="KW-0472">Membrane</keyword>
<evidence type="ECO:0000313" key="5">
    <source>
        <dbReference type="Proteomes" id="UP000468990"/>
    </source>
</evidence>
<feature type="transmembrane region" description="Helical" evidence="1">
    <location>
        <begin position="6"/>
        <end position="30"/>
    </location>
</feature>
<dbReference type="RefSeq" id="WP_142449403.1">
    <property type="nucleotide sequence ID" value="NZ_FXTA01000001.1"/>
</dbReference>
<feature type="transmembrane region" description="Helical" evidence="1">
    <location>
        <begin position="51"/>
        <end position="72"/>
    </location>
</feature>
<keyword evidence="5" id="KW-1185">Reference proteome</keyword>
<protein>
    <submittedName>
        <fullName evidence="3">Uncharacterized protein</fullName>
    </submittedName>
</protein>
<evidence type="ECO:0000313" key="3">
    <source>
        <dbReference type="EMBL" id="SMO42802.1"/>
    </source>
</evidence>
<gene>
    <name evidence="2" type="ORF">GJU42_19960</name>
    <name evidence="3" type="ORF">SAMN06265349_101742</name>
</gene>
<dbReference type="Proteomes" id="UP000317289">
    <property type="component" value="Unassembled WGS sequence"/>
</dbReference>
<reference evidence="3 4" key="1">
    <citation type="submission" date="2017-05" db="EMBL/GenBank/DDBJ databases">
        <authorList>
            <person name="Varghese N."/>
            <person name="Submissions S."/>
        </authorList>
    </citation>
    <scope>NUCLEOTIDE SEQUENCE [LARGE SCALE GENOMIC DNA]</scope>
    <source>
        <strain evidence="3 4">DSM 19382</strain>
    </source>
</reference>
<accession>A0A521B6S1</accession>
<keyword evidence="1" id="KW-1133">Transmembrane helix</keyword>
<evidence type="ECO:0000313" key="4">
    <source>
        <dbReference type="Proteomes" id="UP000317289"/>
    </source>
</evidence>
<dbReference type="EMBL" id="FXTA01000001">
    <property type="protein sequence ID" value="SMO42802.1"/>
    <property type="molecule type" value="Genomic_DNA"/>
</dbReference>
<dbReference type="AlphaFoldDB" id="A0A521B6S1"/>
<reference evidence="2 5" key="2">
    <citation type="submission" date="2019-11" db="EMBL/GenBank/DDBJ databases">
        <title>Flavobacterium resistens genome.</title>
        <authorList>
            <person name="Wilson V.M."/>
            <person name="Newman J.D."/>
        </authorList>
    </citation>
    <scope>NUCLEOTIDE SEQUENCE [LARGE SCALE GENOMIC DNA]</scope>
    <source>
        <strain evidence="2 5">DSM 19382</strain>
    </source>
</reference>
<sequence length="133" mass="15652">MGFLLSIIALILFVIIYILDELTSLFINVRKRKWFKVISKRKFTKAFKIDVFANYLFSDFWTLIFSTGGYAFGRFGETLSSCIGKKKIEKTLSWSGLLLYYILYAIDFSQWKNKGHCIASIMLDREIEEFLKR</sequence>
<proteinExistence type="predicted"/>
<evidence type="ECO:0000256" key="1">
    <source>
        <dbReference type="SAM" id="Phobius"/>
    </source>
</evidence>
<dbReference type="EMBL" id="WKKG01000012">
    <property type="protein sequence ID" value="MRX70256.1"/>
    <property type="molecule type" value="Genomic_DNA"/>
</dbReference>
<dbReference type="OrthoDB" id="3532303at2"/>
<dbReference type="Proteomes" id="UP000468990">
    <property type="component" value="Unassembled WGS sequence"/>
</dbReference>
<keyword evidence="1" id="KW-0812">Transmembrane</keyword>
<organism evidence="3 4">
    <name type="scientific">Flavobacterium resistens</name>
    <dbReference type="NCBI Taxonomy" id="443612"/>
    <lineage>
        <taxon>Bacteria</taxon>
        <taxon>Pseudomonadati</taxon>
        <taxon>Bacteroidota</taxon>
        <taxon>Flavobacteriia</taxon>
        <taxon>Flavobacteriales</taxon>
        <taxon>Flavobacteriaceae</taxon>
        <taxon>Flavobacterium</taxon>
    </lineage>
</organism>
<evidence type="ECO:0000313" key="2">
    <source>
        <dbReference type="EMBL" id="MRX70256.1"/>
    </source>
</evidence>